<proteinExistence type="inferred from homology"/>
<dbReference type="PROSITE" id="PS00028">
    <property type="entry name" value="ZINC_FINGER_C2H2_1"/>
    <property type="match status" value="1"/>
</dbReference>
<evidence type="ECO:0000256" key="4">
    <source>
        <dbReference type="ARBA" id="ARBA00022737"/>
    </source>
</evidence>
<dbReference type="FunFam" id="3.30.160.60:FF:000431">
    <property type="entry name" value="zinc finger protein 629 isoform X2"/>
    <property type="match status" value="1"/>
</dbReference>
<evidence type="ECO:0000256" key="10">
    <source>
        <dbReference type="PROSITE-ProRule" id="PRU00042"/>
    </source>
</evidence>
<comment type="caution">
    <text evidence="12">The sequence shown here is derived from an EMBL/GenBank/DDBJ whole genome shotgun (WGS) entry which is preliminary data.</text>
</comment>
<reference evidence="12 13" key="1">
    <citation type="submission" date="2019-09" db="EMBL/GenBank/DDBJ databases">
        <title>Bird 10,000 Genomes (B10K) Project - Family phase.</title>
        <authorList>
            <person name="Zhang G."/>
        </authorList>
    </citation>
    <scope>NUCLEOTIDE SEQUENCE [LARGE SCALE GENOMIC DNA]</scope>
    <source>
        <strain evidence="12">B10K-DU-029-44</strain>
        <tissue evidence="12">Heart</tissue>
    </source>
</reference>
<keyword evidence="9" id="KW-0539">Nucleus</keyword>
<dbReference type="GO" id="GO:0008270">
    <property type="term" value="F:zinc ion binding"/>
    <property type="evidence" value="ECO:0007669"/>
    <property type="project" value="UniProtKB-KW"/>
</dbReference>
<keyword evidence="13" id="KW-1185">Reference proteome</keyword>
<evidence type="ECO:0000256" key="3">
    <source>
        <dbReference type="ARBA" id="ARBA00022723"/>
    </source>
</evidence>
<dbReference type="AlphaFoldDB" id="A0A7K6GR88"/>
<accession>A0A7K6GR88</accession>
<gene>
    <name evidence="12" type="primary">Znf3_3</name>
    <name evidence="12" type="ORF">MALELE_R15592</name>
</gene>
<dbReference type="SUPFAM" id="SSF57667">
    <property type="entry name" value="beta-beta-alpha zinc fingers"/>
    <property type="match status" value="1"/>
</dbReference>
<comment type="similarity">
    <text evidence="2">Belongs to the krueppel C2H2-type zinc-finger protein family.</text>
</comment>
<keyword evidence="6" id="KW-0862">Zinc</keyword>
<keyword evidence="4" id="KW-0677">Repeat</keyword>
<feature type="non-terminal residue" evidence="12">
    <location>
        <position position="104"/>
    </location>
</feature>
<dbReference type="FunFam" id="3.30.160.60:FF:000003">
    <property type="entry name" value="Zinc finger protein 3 homolog"/>
    <property type="match status" value="1"/>
</dbReference>
<evidence type="ECO:0000256" key="7">
    <source>
        <dbReference type="ARBA" id="ARBA00023015"/>
    </source>
</evidence>
<keyword evidence="8" id="KW-0804">Transcription</keyword>
<dbReference type="InterPro" id="IPR036236">
    <property type="entry name" value="Znf_C2H2_sf"/>
</dbReference>
<evidence type="ECO:0000256" key="9">
    <source>
        <dbReference type="ARBA" id="ARBA00023242"/>
    </source>
</evidence>
<dbReference type="Pfam" id="PF00096">
    <property type="entry name" value="zf-C2H2"/>
    <property type="match status" value="2"/>
</dbReference>
<comment type="subcellular location">
    <subcellularLocation>
        <location evidence="1">Nucleus</location>
    </subcellularLocation>
</comment>
<feature type="non-terminal residue" evidence="12">
    <location>
        <position position="1"/>
    </location>
</feature>
<evidence type="ECO:0000256" key="5">
    <source>
        <dbReference type="ARBA" id="ARBA00022771"/>
    </source>
</evidence>
<dbReference type="Gene3D" id="3.30.160.60">
    <property type="entry name" value="Classic Zinc Finger"/>
    <property type="match status" value="2"/>
</dbReference>
<dbReference type="SMART" id="SM00355">
    <property type="entry name" value="ZnF_C2H2"/>
    <property type="match status" value="2"/>
</dbReference>
<keyword evidence="3" id="KW-0479">Metal-binding</keyword>
<evidence type="ECO:0000313" key="13">
    <source>
        <dbReference type="Proteomes" id="UP000564407"/>
    </source>
</evidence>
<evidence type="ECO:0000256" key="6">
    <source>
        <dbReference type="ARBA" id="ARBA00022833"/>
    </source>
</evidence>
<feature type="domain" description="C2H2-type" evidence="11">
    <location>
        <begin position="72"/>
        <end position="99"/>
    </location>
</feature>
<dbReference type="PANTHER" id="PTHR24377">
    <property type="entry name" value="IP01015P-RELATED"/>
    <property type="match status" value="1"/>
</dbReference>
<evidence type="ECO:0000256" key="8">
    <source>
        <dbReference type="ARBA" id="ARBA00023163"/>
    </source>
</evidence>
<dbReference type="EMBL" id="VZRP01012050">
    <property type="protein sequence ID" value="NWV65688.1"/>
    <property type="molecule type" value="Genomic_DNA"/>
</dbReference>
<feature type="domain" description="C2H2-type" evidence="11">
    <location>
        <begin position="44"/>
        <end position="71"/>
    </location>
</feature>
<evidence type="ECO:0000259" key="11">
    <source>
        <dbReference type="PROSITE" id="PS50157"/>
    </source>
</evidence>
<organism evidence="12 13">
    <name type="scientific">Malurus elegans</name>
    <name type="common">Red-winged fairywren</name>
    <dbReference type="NCBI Taxonomy" id="720584"/>
    <lineage>
        <taxon>Eukaryota</taxon>
        <taxon>Metazoa</taxon>
        <taxon>Chordata</taxon>
        <taxon>Craniata</taxon>
        <taxon>Vertebrata</taxon>
        <taxon>Euteleostomi</taxon>
        <taxon>Archelosauria</taxon>
        <taxon>Archosauria</taxon>
        <taxon>Dinosauria</taxon>
        <taxon>Saurischia</taxon>
        <taxon>Theropoda</taxon>
        <taxon>Coelurosauria</taxon>
        <taxon>Aves</taxon>
        <taxon>Neognathae</taxon>
        <taxon>Neoaves</taxon>
        <taxon>Telluraves</taxon>
        <taxon>Australaves</taxon>
        <taxon>Passeriformes</taxon>
        <taxon>Meliphagoidea</taxon>
        <taxon>Maluridae</taxon>
        <taxon>Malurus</taxon>
    </lineage>
</organism>
<name>A0A7K6GR88_9PASS</name>
<keyword evidence="5 10" id="KW-0863">Zinc-finger</keyword>
<dbReference type="InterPro" id="IPR050826">
    <property type="entry name" value="Krueppel_C2H2_ZnFinger"/>
</dbReference>
<dbReference type="GO" id="GO:0005634">
    <property type="term" value="C:nucleus"/>
    <property type="evidence" value="ECO:0007669"/>
    <property type="project" value="UniProtKB-SubCell"/>
</dbReference>
<dbReference type="Proteomes" id="UP000564407">
    <property type="component" value="Unassembled WGS sequence"/>
</dbReference>
<dbReference type="InterPro" id="IPR013087">
    <property type="entry name" value="Znf_C2H2_type"/>
</dbReference>
<evidence type="ECO:0000313" key="12">
    <source>
        <dbReference type="EMBL" id="NWV65688.1"/>
    </source>
</evidence>
<sequence>RTRRGCKPSPGSCEERPQLCRKGGRRCSQSSELLEKPHAGKKHYKCSGCGKSFSTSTLLMDPQNIHTGERPYECAKCGKSFSWNSSLINHQRIHTGERPYKCLE</sequence>
<evidence type="ECO:0000256" key="2">
    <source>
        <dbReference type="ARBA" id="ARBA00006991"/>
    </source>
</evidence>
<dbReference type="PROSITE" id="PS50157">
    <property type="entry name" value="ZINC_FINGER_C2H2_2"/>
    <property type="match status" value="2"/>
</dbReference>
<protein>
    <submittedName>
        <fullName evidence="12">ZNF3 protein</fullName>
    </submittedName>
</protein>
<evidence type="ECO:0000256" key="1">
    <source>
        <dbReference type="ARBA" id="ARBA00004123"/>
    </source>
</evidence>
<keyword evidence="7" id="KW-0805">Transcription regulation</keyword>